<feature type="chain" id="PRO_5045756147" evidence="2">
    <location>
        <begin position="26"/>
        <end position="487"/>
    </location>
</feature>
<evidence type="ECO:0000256" key="2">
    <source>
        <dbReference type="SAM" id="SignalP"/>
    </source>
</evidence>
<dbReference type="PANTHER" id="PTHR32060:SF30">
    <property type="entry name" value="CARBOXY-TERMINAL PROCESSING PROTEASE CTPA"/>
    <property type="match status" value="1"/>
</dbReference>
<evidence type="ECO:0000256" key="1">
    <source>
        <dbReference type="SAM" id="MobiDB-lite"/>
    </source>
</evidence>
<gene>
    <name evidence="4" type="ORF">I2488_16825</name>
</gene>
<reference evidence="4 5" key="1">
    <citation type="submission" date="2020-11" db="EMBL/GenBank/DDBJ databases">
        <title>The genome sequence of Novosphingobium sp. 1Y9A.</title>
        <authorList>
            <person name="Liu Y."/>
        </authorList>
    </citation>
    <scope>NUCLEOTIDE SEQUENCE [LARGE SCALE GENOMIC DNA]</scope>
    <source>
        <strain evidence="4 5">1Y9A</strain>
    </source>
</reference>
<evidence type="ECO:0000313" key="5">
    <source>
        <dbReference type="Proteomes" id="UP000600799"/>
    </source>
</evidence>
<keyword evidence="5" id="KW-1185">Reference proteome</keyword>
<dbReference type="EMBL" id="JADQDC010000014">
    <property type="protein sequence ID" value="MBF9152670.1"/>
    <property type="molecule type" value="Genomic_DNA"/>
</dbReference>
<comment type="caution">
    <text evidence="4">The sequence shown here is derived from an EMBL/GenBank/DDBJ whole genome shotgun (WGS) entry which is preliminary data.</text>
</comment>
<proteinExistence type="predicted"/>
<dbReference type="Proteomes" id="UP000600799">
    <property type="component" value="Unassembled WGS sequence"/>
</dbReference>
<dbReference type="PANTHER" id="PTHR32060">
    <property type="entry name" value="TAIL-SPECIFIC PROTEASE"/>
    <property type="match status" value="1"/>
</dbReference>
<feature type="domain" description="Tail specific protease" evidence="3">
    <location>
        <begin position="252"/>
        <end position="462"/>
    </location>
</feature>
<dbReference type="Pfam" id="PF03572">
    <property type="entry name" value="Peptidase_S41"/>
    <property type="match status" value="1"/>
</dbReference>
<sequence length="487" mass="52876">MRIDRRTLLAAAPAAFVTRTWAASAAVGNTTAAAVRRDFAVLLEAYDRLHPGLDRYLGRDRFRAIVAEESRRLASGPRALGDQFLSLARLTAAVCCGHSYPNPANQSKTVMTQIVGGSAAVPFSFRWIGGQMVVTGTLRPEIPLRPGAVIMAVDGVPTATLLRRLMPLARADGSNDAKRLALLGVEDQNSPNPFDIYRPLVAPHGPADRVGLTMADGRTLDLPTFSRPPRARGEERADATSNGWSFAISDGVATLRMDNWGLYDSPWDWKAWLDAAFDRMIEEKARGLVIDIRANEGGIDCGDAVLARLIERPLPQAVMERYVRYRRIPDALRPVLDTWDRSFDDWDDAAKPSSRSDMLRLVRGDFDLPGARIDPSGRRFAGKVAVLIGPTCSSATFQFAETVKRSGVATLVGDPTGGSLRGINGGAFYFLRLPETGLEVDLPLIGFFPSSPQPDAGVTPDVPVRTSAEDIASGRDPAMKKARQLVN</sequence>
<dbReference type="Gene3D" id="3.90.226.10">
    <property type="entry name" value="2-enoyl-CoA Hydratase, Chain A, domain 1"/>
    <property type="match status" value="1"/>
</dbReference>
<dbReference type="InterPro" id="IPR029045">
    <property type="entry name" value="ClpP/crotonase-like_dom_sf"/>
</dbReference>
<feature type="region of interest" description="Disordered" evidence="1">
    <location>
        <begin position="455"/>
        <end position="487"/>
    </location>
</feature>
<name>A0ABS0HK84_9SPHN</name>
<dbReference type="InterPro" id="IPR005151">
    <property type="entry name" value="Tail-specific_protease"/>
</dbReference>
<evidence type="ECO:0000313" key="4">
    <source>
        <dbReference type="EMBL" id="MBF9152670.1"/>
    </source>
</evidence>
<dbReference type="SUPFAM" id="SSF52096">
    <property type="entry name" value="ClpP/crotonase"/>
    <property type="match status" value="1"/>
</dbReference>
<keyword evidence="2" id="KW-0732">Signal</keyword>
<organism evidence="4 5">
    <name type="scientific">Novosphingobium jiangmenense</name>
    <dbReference type="NCBI Taxonomy" id="2791981"/>
    <lineage>
        <taxon>Bacteria</taxon>
        <taxon>Pseudomonadati</taxon>
        <taxon>Pseudomonadota</taxon>
        <taxon>Alphaproteobacteria</taxon>
        <taxon>Sphingomonadales</taxon>
        <taxon>Sphingomonadaceae</taxon>
        <taxon>Novosphingobium</taxon>
    </lineage>
</organism>
<protein>
    <submittedName>
        <fullName evidence="4">S41 family peptidase</fullName>
    </submittedName>
</protein>
<feature type="signal peptide" evidence="2">
    <location>
        <begin position="1"/>
        <end position="25"/>
    </location>
</feature>
<evidence type="ECO:0000259" key="3">
    <source>
        <dbReference type="Pfam" id="PF03572"/>
    </source>
</evidence>
<dbReference type="RefSeq" id="WP_196276967.1">
    <property type="nucleotide sequence ID" value="NZ_JADQDC010000014.1"/>
</dbReference>
<accession>A0ABS0HK84</accession>